<dbReference type="Gene3D" id="6.10.250.990">
    <property type="match status" value="1"/>
</dbReference>
<gene>
    <name evidence="2" type="ORF">CAMP_LOCUS9146</name>
</gene>
<proteinExistence type="predicted"/>
<dbReference type="SUPFAM" id="SSF158851">
    <property type="entry name" value="Lag-3 N-terminal region"/>
    <property type="match status" value="1"/>
</dbReference>
<accession>A0A9P1IJ79</accession>
<dbReference type="AlphaFoldDB" id="A0A9P1IJ79"/>
<name>A0A9P1IJ79_9PELO</name>
<dbReference type="OrthoDB" id="5875780at2759"/>
<comment type="caution">
    <text evidence="2">The sequence shown here is derived from an EMBL/GenBank/DDBJ whole genome shotgun (WGS) entry which is preliminary data.</text>
</comment>
<organism evidence="2 3">
    <name type="scientific">Caenorhabditis angaria</name>
    <dbReference type="NCBI Taxonomy" id="860376"/>
    <lineage>
        <taxon>Eukaryota</taxon>
        <taxon>Metazoa</taxon>
        <taxon>Ecdysozoa</taxon>
        <taxon>Nematoda</taxon>
        <taxon>Chromadorea</taxon>
        <taxon>Rhabditida</taxon>
        <taxon>Rhabditina</taxon>
        <taxon>Rhabditomorpha</taxon>
        <taxon>Rhabditoidea</taxon>
        <taxon>Rhabditidae</taxon>
        <taxon>Peloderinae</taxon>
        <taxon>Caenorhabditis</taxon>
    </lineage>
</organism>
<dbReference type="InterPro" id="IPR021587">
    <property type="entry name" value="Transcription_activator_LAG-3"/>
</dbReference>
<dbReference type="EMBL" id="CANHGI010000003">
    <property type="protein sequence ID" value="CAI5446509.1"/>
    <property type="molecule type" value="Genomic_DNA"/>
</dbReference>
<protein>
    <submittedName>
        <fullName evidence="2">Uncharacterized protein</fullName>
    </submittedName>
</protein>
<sequence length="432" mass="49627">MIDEDEYFARNMMFGEKKFIVVEQRTPSPVGAMKASTSADKKSAQYVNDALPDPKEEPMRSDEHCLETAMDAMIRQSENMERNYREKAPSIIAESRMATAQLFHKYREDEERKRLESHKAKEAYQQPVSTTPVARQISDRKRRVTTEMEDEWAKRQGQQQQLNHWMGPVPSTYHSQQQYHQHQQFLMMQQQQQQQMQRATTSSTPGTPGPAPPAAPNHSSPPTLATAPVQPSTSADHVNFCGSSPPKAIDDLSDLPTPGNVDFLAAESEFRCDRDEIKDLGPDIFDEFFTDMTACSSSPMGAPMFSSTPVPPRFSDAEQQHQLHLQQQQQQQQQMLLQQQQQQREIYMKQQAMYSNGAGAYGAQNQQQQAYMHHMRMQQMRYQQGGATMMDPRMMNYYQQQQQQASAAAQQVHPMYQHHLHQQQQFAPHPMN</sequence>
<feature type="region of interest" description="Disordered" evidence="1">
    <location>
        <begin position="117"/>
        <end position="254"/>
    </location>
</feature>
<keyword evidence="3" id="KW-1185">Reference proteome</keyword>
<dbReference type="Proteomes" id="UP001152747">
    <property type="component" value="Unassembled WGS sequence"/>
</dbReference>
<evidence type="ECO:0000256" key="1">
    <source>
        <dbReference type="SAM" id="MobiDB-lite"/>
    </source>
</evidence>
<feature type="compositionally biased region" description="Low complexity" evidence="1">
    <location>
        <begin position="174"/>
        <end position="206"/>
    </location>
</feature>
<dbReference type="Pfam" id="PF11498">
    <property type="entry name" value="Activator_LAG-3"/>
    <property type="match status" value="1"/>
</dbReference>
<evidence type="ECO:0000313" key="3">
    <source>
        <dbReference type="Proteomes" id="UP001152747"/>
    </source>
</evidence>
<evidence type="ECO:0000313" key="2">
    <source>
        <dbReference type="EMBL" id="CAI5446509.1"/>
    </source>
</evidence>
<reference evidence="2" key="1">
    <citation type="submission" date="2022-11" db="EMBL/GenBank/DDBJ databases">
        <authorList>
            <person name="Kikuchi T."/>
        </authorList>
    </citation>
    <scope>NUCLEOTIDE SEQUENCE</scope>
    <source>
        <strain evidence="2">PS1010</strain>
    </source>
</reference>